<evidence type="ECO:0000256" key="4">
    <source>
        <dbReference type="ARBA" id="ARBA00022692"/>
    </source>
</evidence>
<evidence type="ECO:0000313" key="21">
    <source>
        <dbReference type="Proteomes" id="UP000077755"/>
    </source>
</evidence>
<dbReference type="InterPro" id="IPR000719">
    <property type="entry name" value="Prot_kinase_dom"/>
</dbReference>
<dbReference type="KEGG" id="dcr:108196908"/>
<dbReference type="InterPro" id="IPR017441">
    <property type="entry name" value="Protein_kinase_ATP_BS"/>
</dbReference>
<dbReference type="PROSITE" id="PS51473">
    <property type="entry name" value="GNK2"/>
    <property type="match status" value="2"/>
</dbReference>
<name>A0AAF0XKT3_DAUCS</name>
<evidence type="ECO:0000256" key="5">
    <source>
        <dbReference type="ARBA" id="ARBA00022729"/>
    </source>
</evidence>
<feature type="compositionally biased region" description="Low complexity" evidence="15">
    <location>
        <begin position="261"/>
        <end position="276"/>
    </location>
</feature>
<dbReference type="FunFam" id="3.30.200.20:FF:000727">
    <property type="entry name" value="Cysteine-rich RLK (RECEPTOR-like protein kinase) 23"/>
    <property type="match status" value="1"/>
</dbReference>
<evidence type="ECO:0000256" key="12">
    <source>
        <dbReference type="ARBA" id="ARBA00023170"/>
    </source>
</evidence>
<reference evidence="20" key="1">
    <citation type="journal article" date="2016" name="Nat. Genet.">
        <title>A high-quality carrot genome assembly provides new insights into carotenoid accumulation and asterid genome evolution.</title>
        <authorList>
            <person name="Iorizzo M."/>
            <person name="Ellison S."/>
            <person name="Senalik D."/>
            <person name="Zeng P."/>
            <person name="Satapoomin P."/>
            <person name="Huang J."/>
            <person name="Bowman M."/>
            <person name="Iovene M."/>
            <person name="Sanseverino W."/>
            <person name="Cavagnaro P."/>
            <person name="Yildiz M."/>
            <person name="Macko-Podgorni A."/>
            <person name="Moranska E."/>
            <person name="Grzebelus E."/>
            <person name="Grzebelus D."/>
            <person name="Ashrafi H."/>
            <person name="Zheng Z."/>
            <person name="Cheng S."/>
            <person name="Spooner D."/>
            <person name="Van Deynze A."/>
            <person name="Simon P."/>
        </authorList>
    </citation>
    <scope>NUCLEOTIDE SEQUENCE</scope>
    <source>
        <tissue evidence="20">Leaf</tissue>
    </source>
</reference>
<accession>A0AAF0XKT3</accession>
<keyword evidence="21" id="KW-1185">Reference proteome</keyword>
<dbReference type="Gene3D" id="3.30.430.20">
    <property type="entry name" value="Gnk2 domain, C-X8-C-X2-C motif"/>
    <property type="match status" value="2"/>
</dbReference>
<dbReference type="PANTHER" id="PTHR27002">
    <property type="entry name" value="RECEPTOR-LIKE SERINE/THREONINE-PROTEIN KINASE SD1-8"/>
    <property type="match status" value="1"/>
</dbReference>
<keyword evidence="12" id="KW-0675">Receptor</keyword>
<evidence type="ECO:0000256" key="17">
    <source>
        <dbReference type="SAM" id="SignalP"/>
    </source>
</evidence>
<evidence type="ECO:0000256" key="6">
    <source>
        <dbReference type="ARBA" id="ARBA00022737"/>
    </source>
</evidence>
<dbReference type="GO" id="GO:0005524">
    <property type="term" value="F:ATP binding"/>
    <property type="evidence" value="ECO:0007669"/>
    <property type="project" value="UniProtKB-UniRule"/>
</dbReference>
<dbReference type="FunFam" id="1.10.510.10:FF:000129">
    <property type="entry name" value="cysteine-rich receptor-like protein kinase 10"/>
    <property type="match status" value="1"/>
</dbReference>
<dbReference type="GO" id="GO:0004674">
    <property type="term" value="F:protein serine/threonine kinase activity"/>
    <property type="evidence" value="ECO:0007669"/>
    <property type="project" value="UniProtKB-KW"/>
</dbReference>
<feature type="domain" description="Gnk2-homologous" evidence="19">
    <location>
        <begin position="138"/>
        <end position="249"/>
    </location>
</feature>
<evidence type="ECO:0008006" key="22">
    <source>
        <dbReference type="Google" id="ProtNLM"/>
    </source>
</evidence>
<feature type="region of interest" description="Disordered" evidence="15">
    <location>
        <begin position="256"/>
        <end position="287"/>
    </location>
</feature>
<keyword evidence="2" id="KW-0723">Serine/threonine-protein kinase</keyword>
<keyword evidence="8" id="KW-0418">Kinase</keyword>
<dbReference type="PROSITE" id="PS00107">
    <property type="entry name" value="PROTEIN_KINASE_ATP"/>
    <property type="match status" value="1"/>
</dbReference>
<evidence type="ECO:0000256" key="13">
    <source>
        <dbReference type="ARBA" id="ARBA00023180"/>
    </source>
</evidence>
<dbReference type="CDD" id="cd23509">
    <property type="entry name" value="Gnk2-like"/>
    <property type="match status" value="2"/>
</dbReference>
<keyword evidence="5 17" id="KW-0732">Signal</keyword>
<keyword evidence="10 16" id="KW-1133">Transmembrane helix</keyword>
<dbReference type="InterPro" id="IPR008271">
    <property type="entry name" value="Ser/Thr_kinase_AS"/>
</dbReference>
<evidence type="ECO:0000259" key="19">
    <source>
        <dbReference type="PROSITE" id="PS51473"/>
    </source>
</evidence>
<evidence type="ECO:0000256" key="1">
    <source>
        <dbReference type="ARBA" id="ARBA00004167"/>
    </source>
</evidence>
<reference evidence="20" key="2">
    <citation type="submission" date="2022-03" db="EMBL/GenBank/DDBJ databases">
        <title>Draft title - Genomic analysis of global carrot germplasm unveils the trajectory of domestication and the origin of high carotenoid orange carrot.</title>
        <authorList>
            <person name="Iorizzo M."/>
            <person name="Ellison S."/>
            <person name="Senalik D."/>
            <person name="Macko-Podgorni A."/>
            <person name="Grzebelus D."/>
            <person name="Bostan H."/>
            <person name="Rolling W."/>
            <person name="Curaba J."/>
            <person name="Simon P."/>
        </authorList>
    </citation>
    <scope>NUCLEOTIDE SEQUENCE</scope>
    <source>
        <tissue evidence="20">Leaf</tissue>
    </source>
</reference>
<keyword evidence="11 16" id="KW-0472">Membrane</keyword>
<evidence type="ECO:0000313" key="20">
    <source>
        <dbReference type="EMBL" id="WOH08251.1"/>
    </source>
</evidence>
<evidence type="ECO:0000259" key="18">
    <source>
        <dbReference type="PROSITE" id="PS50011"/>
    </source>
</evidence>
<dbReference type="InterPro" id="IPR002902">
    <property type="entry name" value="GNK2"/>
</dbReference>
<dbReference type="SUPFAM" id="SSF56112">
    <property type="entry name" value="Protein kinase-like (PK-like)"/>
    <property type="match status" value="1"/>
</dbReference>
<comment type="subcellular location">
    <subcellularLocation>
        <location evidence="1">Membrane</location>
        <topology evidence="1">Single-pass membrane protein</topology>
    </subcellularLocation>
</comment>
<dbReference type="PROSITE" id="PS00108">
    <property type="entry name" value="PROTEIN_KINASE_ST"/>
    <property type="match status" value="1"/>
</dbReference>
<dbReference type="EMBL" id="CP093349">
    <property type="protein sequence ID" value="WOH08251.1"/>
    <property type="molecule type" value="Genomic_DNA"/>
</dbReference>
<evidence type="ECO:0000256" key="10">
    <source>
        <dbReference type="ARBA" id="ARBA00022989"/>
    </source>
</evidence>
<evidence type="ECO:0000256" key="2">
    <source>
        <dbReference type="ARBA" id="ARBA00022527"/>
    </source>
</evidence>
<keyword evidence="7 14" id="KW-0547">Nucleotide-binding</keyword>
<dbReference type="InterPro" id="IPR001245">
    <property type="entry name" value="Ser-Thr/Tyr_kinase_cat_dom"/>
</dbReference>
<evidence type="ECO:0000256" key="11">
    <source>
        <dbReference type="ARBA" id="ARBA00023136"/>
    </source>
</evidence>
<dbReference type="SMART" id="SM00220">
    <property type="entry name" value="S_TKc"/>
    <property type="match status" value="1"/>
</dbReference>
<dbReference type="Gene3D" id="1.10.510.10">
    <property type="entry name" value="Transferase(Phosphotransferase) domain 1"/>
    <property type="match status" value="1"/>
</dbReference>
<dbReference type="Gene3D" id="3.30.200.20">
    <property type="entry name" value="Phosphorylase Kinase, domain 1"/>
    <property type="match status" value="1"/>
</dbReference>
<keyword evidence="6" id="KW-0677">Repeat</keyword>
<feature type="chain" id="PRO_5042103054" description="Cysteine-rich receptor-like protein kinase 10" evidence="17">
    <location>
        <begin position="23"/>
        <end position="683"/>
    </location>
</feature>
<proteinExistence type="predicted"/>
<feature type="binding site" evidence="14">
    <location>
        <position position="386"/>
    </location>
    <ligand>
        <name>ATP</name>
        <dbReference type="ChEBI" id="CHEBI:30616"/>
    </ligand>
</feature>
<feature type="domain" description="Gnk2-homologous" evidence="19">
    <location>
        <begin position="25"/>
        <end position="129"/>
    </location>
</feature>
<evidence type="ECO:0000256" key="8">
    <source>
        <dbReference type="ARBA" id="ARBA00022777"/>
    </source>
</evidence>
<keyword evidence="9 14" id="KW-0067">ATP-binding</keyword>
<sequence length="683" mass="75315">MMGSLVVQFLLCCLLIIVPCSAEPEYLYHICRNHTDYRPNSIYLANRKSLLSTLSSNATRNHGYYNSTAGGNSNEIVYGASLCQGDLVAKDCRDCVTAASEDIGNKCPNQTYGVIWYGECTVRYDRKNFFTSFGTGDDLLEVLLYNSGNVTDEAQFQPVFANTMNDLVTRASDGKPLNDQIIKGFAVETANLTSLQSLYALAQCMPDLPKRDCTRCLRGAISLLQTHNNSVGGRALAASCTVRYEMYPFFRDIAIAPPPSQGTSPTSPPRTTTPNTFNRPKGNGGDSSSKLVVPIVVPICVALAIFFIGYYCFIHRRKKIGSTLQEGTGNMKLCGDEISTVESLQFDLATIEAATNNFSPDNKIGAGGFGDVFKGVLANGQQIAVKRLSKGSGQGAKEFQNEVVLVAKLQHRNLVRLLGFCLQTDEKILIYEYIPNKSLDNFLFDPERQRQLDWSKRYKIIGGIARGLVYLHEDSRLRIIHRDLKASNILLDNDMNAKISDFGMARILGGEQTHGDTSRIVGTYGYMSPEYAMHGQFSSKSDVFSFGVLVLEIISGKKNNSFYESDPAEDLLSYAWRQWKNGTPLELMDPTLSDSYLTTEVIRCFQIGLLCVQEDVDARPSMPSVLTMLTSHSISVALPKQPPFYYHTKSGSQPSEGLISDQSTSKSVTISVDDVSITGVYAR</sequence>
<evidence type="ECO:0000256" key="14">
    <source>
        <dbReference type="PROSITE-ProRule" id="PRU10141"/>
    </source>
</evidence>
<dbReference type="GO" id="GO:0005886">
    <property type="term" value="C:plasma membrane"/>
    <property type="evidence" value="ECO:0007669"/>
    <property type="project" value="TreeGrafter"/>
</dbReference>
<dbReference type="PROSITE" id="PS50011">
    <property type="entry name" value="PROTEIN_KINASE_DOM"/>
    <property type="match status" value="1"/>
</dbReference>
<dbReference type="Proteomes" id="UP000077755">
    <property type="component" value="Chromosome 7"/>
</dbReference>
<dbReference type="CDD" id="cd14066">
    <property type="entry name" value="STKc_IRAK"/>
    <property type="match status" value="1"/>
</dbReference>
<feature type="domain" description="Protein kinase" evidence="18">
    <location>
        <begin position="358"/>
        <end position="635"/>
    </location>
</feature>
<feature type="transmembrane region" description="Helical" evidence="16">
    <location>
        <begin position="291"/>
        <end position="313"/>
    </location>
</feature>
<organism evidence="20 21">
    <name type="scientific">Daucus carota subsp. sativus</name>
    <name type="common">Carrot</name>
    <dbReference type="NCBI Taxonomy" id="79200"/>
    <lineage>
        <taxon>Eukaryota</taxon>
        <taxon>Viridiplantae</taxon>
        <taxon>Streptophyta</taxon>
        <taxon>Embryophyta</taxon>
        <taxon>Tracheophyta</taxon>
        <taxon>Spermatophyta</taxon>
        <taxon>Magnoliopsida</taxon>
        <taxon>eudicotyledons</taxon>
        <taxon>Gunneridae</taxon>
        <taxon>Pentapetalae</taxon>
        <taxon>asterids</taxon>
        <taxon>campanulids</taxon>
        <taxon>Apiales</taxon>
        <taxon>Apiaceae</taxon>
        <taxon>Apioideae</taxon>
        <taxon>Scandiceae</taxon>
        <taxon>Daucinae</taxon>
        <taxon>Daucus</taxon>
        <taxon>Daucus sect. Daucus</taxon>
    </lineage>
</organism>
<evidence type="ECO:0000256" key="15">
    <source>
        <dbReference type="SAM" id="MobiDB-lite"/>
    </source>
</evidence>
<protein>
    <recommendedName>
        <fullName evidence="22">Cysteine-rich receptor-like protein kinase 10</fullName>
    </recommendedName>
</protein>
<feature type="signal peptide" evidence="17">
    <location>
        <begin position="1"/>
        <end position="22"/>
    </location>
</feature>
<evidence type="ECO:0000256" key="16">
    <source>
        <dbReference type="SAM" id="Phobius"/>
    </source>
</evidence>
<evidence type="ECO:0000256" key="7">
    <source>
        <dbReference type="ARBA" id="ARBA00022741"/>
    </source>
</evidence>
<dbReference type="GO" id="GO:0042742">
    <property type="term" value="P:defense response to bacterium"/>
    <property type="evidence" value="ECO:0007669"/>
    <property type="project" value="UniProtKB-ARBA"/>
</dbReference>
<dbReference type="GO" id="GO:0009751">
    <property type="term" value="P:response to salicylic acid"/>
    <property type="evidence" value="ECO:0007669"/>
    <property type="project" value="UniProtKB-ARBA"/>
</dbReference>
<keyword evidence="13" id="KW-0325">Glycoprotein</keyword>
<evidence type="ECO:0000256" key="9">
    <source>
        <dbReference type="ARBA" id="ARBA00022840"/>
    </source>
</evidence>
<dbReference type="AlphaFoldDB" id="A0AAF0XKT3"/>
<evidence type="ECO:0000256" key="3">
    <source>
        <dbReference type="ARBA" id="ARBA00022679"/>
    </source>
</evidence>
<dbReference type="Pfam" id="PF01657">
    <property type="entry name" value="Stress-antifung"/>
    <property type="match status" value="2"/>
</dbReference>
<dbReference type="InterPro" id="IPR011009">
    <property type="entry name" value="Kinase-like_dom_sf"/>
</dbReference>
<dbReference type="FunFam" id="3.30.430.20:FF:000003">
    <property type="entry name" value="Cysteine-rich RLK (RECEPTOR-like protein kinase) 10"/>
    <property type="match status" value="1"/>
</dbReference>
<dbReference type="Pfam" id="PF07714">
    <property type="entry name" value="PK_Tyr_Ser-Thr"/>
    <property type="match status" value="1"/>
</dbReference>
<gene>
    <name evidence="20" type="ORF">DCAR_0727689</name>
</gene>
<dbReference type="InterPro" id="IPR038408">
    <property type="entry name" value="GNK2_sf"/>
</dbReference>
<dbReference type="PANTHER" id="PTHR27002:SF1050">
    <property type="entry name" value="CYSTEINE-RICH RECEPTOR-LIKE PROTEIN KINASE 5"/>
    <property type="match status" value="1"/>
</dbReference>
<keyword evidence="4 16" id="KW-0812">Transmembrane</keyword>
<keyword evidence="3" id="KW-0808">Transferase</keyword>